<proteinExistence type="predicted"/>
<gene>
    <name evidence="2" type="ORF">BP00DRAFT_23585</name>
</gene>
<feature type="region of interest" description="Disordered" evidence="1">
    <location>
        <begin position="1"/>
        <end position="27"/>
    </location>
</feature>
<dbReference type="Proteomes" id="UP000248817">
    <property type="component" value="Unassembled WGS sequence"/>
</dbReference>
<feature type="compositionally biased region" description="Basic and acidic residues" evidence="1">
    <location>
        <begin position="65"/>
        <end position="81"/>
    </location>
</feature>
<feature type="compositionally biased region" description="Low complexity" evidence="1">
    <location>
        <begin position="228"/>
        <end position="248"/>
    </location>
</feature>
<reference evidence="2 3" key="1">
    <citation type="submission" date="2018-02" db="EMBL/GenBank/DDBJ databases">
        <title>The genomes of Aspergillus section Nigri reveals drivers in fungal speciation.</title>
        <authorList>
            <consortium name="DOE Joint Genome Institute"/>
            <person name="Vesth T.C."/>
            <person name="Nybo J."/>
            <person name="Theobald S."/>
            <person name="Brandl J."/>
            <person name="Frisvad J.C."/>
            <person name="Nielsen K.F."/>
            <person name="Lyhne E.K."/>
            <person name="Kogle M.E."/>
            <person name="Kuo A."/>
            <person name="Riley R."/>
            <person name="Clum A."/>
            <person name="Nolan M."/>
            <person name="Lipzen A."/>
            <person name="Salamov A."/>
            <person name="Henrissat B."/>
            <person name="Wiebenga A."/>
            <person name="De vries R.P."/>
            <person name="Grigoriev I.V."/>
            <person name="Mortensen U.H."/>
            <person name="Andersen M.R."/>
            <person name="Baker S.E."/>
        </authorList>
    </citation>
    <scope>NUCLEOTIDE SEQUENCE [LARGE SCALE GENOMIC DNA]</scope>
    <source>
        <strain evidence="2 3">CBS 114.80</strain>
    </source>
</reference>
<feature type="compositionally biased region" description="Basic and acidic residues" evidence="1">
    <location>
        <begin position="15"/>
        <end position="27"/>
    </location>
</feature>
<sequence length="280" mass="32008">MASAVKGPLGRFRKHDSPSPLHERWGDVRITVPTEGSWNQYENSRQSSLRKGTCSTGFVPSAMSRGHDNETATSTEYDHRTARPSSLSVKALNPRRLSVRLNPRSKTPTDYPHEKHQQPTTKAERRRSQFAYRPIQQDYPTEIAEKTAFPEPRSPRFKYIPAGAQFTEELRAMSPELHSSRRASSYIPYDEGSLERCARPRTRFDQLEDAFRDQVIEGDHHHSRQSQSLASPRRSEASSSRRTSASVERSLKLSTFDKRATRLGKYMTTAMVPDPDQLYE</sequence>
<organism evidence="2 3">
    <name type="scientific">Aspergillus indologenus CBS 114.80</name>
    <dbReference type="NCBI Taxonomy" id="1450541"/>
    <lineage>
        <taxon>Eukaryota</taxon>
        <taxon>Fungi</taxon>
        <taxon>Dikarya</taxon>
        <taxon>Ascomycota</taxon>
        <taxon>Pezizomycotina</taxon>
        <taxon>Eurotiomycetes</taxon>
        <taxon>Eurotiomycetidae</taxon>
        <taxon>Eurotiales</taxon>
        <taxon>Aspergillaceae</taxon>
        <taxon>Aspergillus</taxon>
        <taxon>Aspergillus subgen. Circumdati</taxon>
    </lineage>
</organism>
<accession>A0A2V5IL07</accession>
<protein>
    <submittedName>
        <fullName evidence="2">Uncharacterized protein</fullName>
    </submittedName>
</protein>
<name>A0A2V5IL07_9EURO</name>
<feature type="region of interest" description="Disordered" evidence="1">
    <location>
        <begin position="219"/>
        <end position="251"/>
    </location>
</feature>
<keyword evidence="3" id="KW-1185">Reference proteome</keyword>
<dbReference type="EMBL" id="KZ825473">
    <property type="protein sequence ID" value="PYI34743.1"/>
    <property type="molecule type" value="Genomic_DNA"/>
</dbReference>
<feature type="compositionally biased region" description="Polar residues" evidence="1">
    <location>
        <begin position="39"/>
        <end position="58"/>
    </location>
</feature>
<evidence type="ECO:0000313" key="2">
    <source>
        <dbReference type="EMBL" id="PYI34743.1"/>
    </source>
</evidence>
<feature type="region of interest" description="Disordered" evidence="1">
    <location>
        <begin position="39"/>
        <end position="127"/>
    </location>
</feature>
<dbReference type="AlphaFoldDB" id="A0A2V5IL07"/>
<feature type="compositionally biased region" description="Basic and acidic residues" evidence="1">
    <location>
        <begin position="111"/>
        <end position="127"/>
    </location>
</feature>
<evidence type="ECO:0000313" key="3">
    <source>
        <dbReference type="Proteomes" id="UP000248817"/>
    </source>
</evidence>
<evidence type="ECO:0000256" key="1">
    <source>
        <dbReference type="SAM" id="MobiDB-lite"/>
    </source>
</evidence>